<gene>
    <name evidence="1" type="ORF">GCM10007036_17810</name>
</gene>
<reference evidence="1" key="2">
    <citation type="submission" date="2020-09" db="EMBL/GenBank/DDBJ databases">
        <authorList>
            <person name="Sun Q."/>
            <person name="Zhou Y."/>
        </authorList>
    </citation>
    <scope>NUCLEOTIDE SEQUENCE</scope>
    <source>
        <strain evidence="1">CGMCC 1.12214</strain>
    </source>
</reference>
<dbReference type="RefSeq" id="WP_188517275.1">
    <property type="nucleotide sequence ID" value="NZ_BMES01000001.1"/>
</dbReference>
<evidence type="ECO:0000313" key="2">
    <source>
        <dbReference type="Proteomes" id="UP000603912"/>
    </source>
</evidence>
<protein>
    <submittedName>
        <fullName evidence="1">Uncharacterized protein</fullName>
    </submittedName>
</protein>
<keyword evidence="2" id="KW-1185">Reference proteome</keyword>
<organism evidence="1 2">
    <name type="scientific">Alsobacter metallidurans</name>
    <dbReference type="NCBI Taxonomy" id="340221"/>
    <lineage>
        <taxon>Bacteria</taxon>
        <taxon>Pseudomonadati</taxon>
        <taxon>Pseudomonadota</taxon>
        <taxon>Alphaproteobacteria</taxon>
        <taxon>Hyphomicrobiales</taxon>
        <taxon>Alsobacteraceae</taxon>
        <taxon>Alsobacter</taxon>
    </lineage>
</organism>
<name>A0A917I730_9HYPH</name>
<proteinExistence type="predicted"/>
<reference evidence="1" key="1">
    <citation type="journal article" date="2014" name="Int. J. Syst. Evol. Microbiol.">
        <title>Complete genome sequence of Corynebacterium casei LMG S-19264T (=DSM 44701T), isolated from a smear-ripened cheese.</title>
        <authorList>
            <consortium name="US DOE Joint Genome Institute (JGI-PGF)"/>
            <person name="Walter F."/>
            <person name="Albersmeier A."/>
            <person name="Kalinowski J."/>
            <person name="Ruckert C."/>
        </authorList>
    </citation>
    <scope>NUCLEOTIDE SEQUENCE</scope>
    <source>
        <strain evidence="1">CGMCC 1.12214</strain>
    </source>
</reference>
<sequence length="91" mass="9921">MLALNQANLANSFASQEDVIVTELRLRLFQVEQLIERLAPHMRAQQDAPVRMLGAPAPALSSEAVDAIERLQAAASALRKGISELSRAEQN</sequence>
<accession>A0A917I730</accession>
<comment type="caution">
    <text evidence="1">The sequence shown here is derived from an EMBL/GenBank/DDBJ whole genome shotgun (WGS) entry which is preliminary data.</text>
</comment>
<dbReference type="AlphaFoldDB" id="A0A917I730"/>
<dbReference type="EMBL" id="BMES01000001">
    <property type="protein sequence ID" value="GGH16825.1"/>
    <property type="molecule type" value="Genomic_DNA"/>
</dbReference>
<dbReference type="Proteomes" id="UP000603912">
    <property type="component" value="Unassembled WGS sequence"/>
</dbReference>
<evidence type="ECO:0000313" key="1">
    <source>
        <dbReference type="EMBL" id="GGH16825.1"/>
    </source>
</evidence>